<dbReference type="EMBL" id="KZ819675">
    <property type="protein sequence ID" value="PWN25478.1"/>
    <property type="molecule type" value="Genomic_DNA"/>
</dbReference>
<dbReference type="RefSeq" id="XP_025360090.1">
    <property type="nucleotide sequence ID" value="XM_025508447.1"/>
</dbReference>
<protein>
    <recommendedName>
        <fullName evidence="1">HNH endonuclease 5 domain-containing protein</fullName>
    </recommendedName>
</protein>
<dbReference type="GeneID" id="37030270"/>
<sequence length="138" mass="15151">MVYGACKGKRVTLTLEEEKRIWAQAMEMIVDCPTCGHKLTFFAVSKVAQGGAGEKDFHPHNASWGHVVALSRGGENNEHDEQILCRTCNAVKVAFTDAEASTFVQHIRASIQQVDYRLNGEQLLDVAMAKSPTPMSST</sequence>
<gene>
    <name evidence="2" type="ORF">BDZ90DRAFT_262128</name>
</gene>
<dbReference type="Proteomes" id="UP000245884">
    <property type="component" value="Unassembled WGS sequence"/>
</dbReference>
<organism evidence="2 3">
    <name type="scientific">Jaminaea rosea</name>
    <dbReference type="NCBI Taxonomy" id="1569628"/>
    <lineage>
        <taxon>Eukaryota</taxon>
        <taxon>Fungi</taxon>
        <taxon>Dikarya</taxon>
        <taxon>Basidiomycota</taxon>
        <taxon>Ustilaginomycotina</taxon>
        <taxon>Exobasidiomycetes</taxon>
        <taxon>Microstromatales</taxon>
        <taxon>Microstromatales incertae sedis</taxon>
        <taxon>Jaminaea</taxon>
    </lineage>
</organism>
<evidence type="ECO:0000313" key="3">
    <source>
        <dbReference type="Proteomes" id="UP000245884"/>
    </source>
</evidence>
<dbReference type="Gene3D" id="1.10.30.50">
    <property type="match status" value="1"/>
</dbReference>
<name>A0A316UKZ7_9BASI</name>
<reference evidence="2 3" key="1">
    <citation type="journal article" date="2018" name="Mol. Biol. Evol.">
        <title>Broad Genomic Sampling Reveals a Smut Pathogenic Ancestry of the Fungal Clade Ustilaginomycotina.</title>
        <authorList>
            <person name="Kijpornyongpan T."/>
            <person name="Mondo S.J."/>
            <person name="Barry K."/>
            <person name="Sandor L."/>
            <person name="Lee J."/>
            <person name="Lipzen A."/>
            <person name="Pangilinan J."/>
            <person name="LaButti K."/>
            <person name="Hainaut M."/>
            <person name="Henrissat B."/>
            <person name="Grigoriev I.V."/>
            <person name="Spatafora J.W."/>
            <person name="Aime M.C."/>
        </authorList>
    </citation>
    <scope>NUCLEOTIDE SEQUENCE [LARGE SCALE GENOMIC DNA]</scope>
    <source>
        <strain evidence="2 3">MCA 5214</strain>
    </source>
</reference>
<keyword evidence="3" id="KW-1185">Reference proteome</keyword>
<dbReference type="InterPro" id="IPR029471">
    <property type="entry name" value="HNH_5"/>
</dbReference>
<feature type="domain" description="HNH endonuclease 5" evidence="1">
    <location>
        <begin position="55"/>
        <end position="101"/>
    </location>
</feature>
<accession>A0A316UKZ7</accession>
<evidence type="ECO:0000313" key="2">
    <source>
        <dbReference type="EMBL" id="PWN25478.1"/>
    </source>
</evidence>
<evidence type="ECO:0000259" key="1">
    <source>
        <dbReference type="Pfam" id="PF14279"/>
    </source>
</evidence>
<proteinExistence type="predicted"/>
<dbReference type="AlphaFoldDB" id="A0A316UKZ7"/>
<dbReference type="Pfam" id="PF14279">
    <property type="entry name" value="HNH_5"/>
    <property type="match status" value="1"/>
</dbReference>